<dbReference type="Proteomes" id="UP000236291">
    <property type="component" value="Unassembled WGS sequence"/>
</dbReference>
<dbReference type="SUPFAM" id="SSF56672">
    <property type="entry name" value="DNA/RNA polymerases"/>
    <property type="match status" value="1"/>
</dbReference>
<dbReference type="PANTHER" id="PTHR19446">
    <property type="entry name" value="REVERSE TRANSCRIPTASES"/>
    <property type="match status" value="1"/>
</dbReference>
<sequence>MTCYVRFLLILKLKKRYLAVQDVNLAVQDFFLKGKFLTNLNSNLIVLIPKVPGADNMGEFRPIALANFQFKIITKTLADRLASVPPRVISTQQCGFIHGRQISDCVLVASEAINVLQKKCFAGNLALKIDIRKAFDTLEWSFLISVLQQFGFSPIFCAWIEEILRSARLSILVNGKAVGFFNCLRGRGFDSYVLYADDIMIFCKASKVNIKCILPIFKQYGKASDQLINQAKSKYYGGTISSVRLSVIANLLGFSAGQIPFTYLGCPIFQGKPRAIYFQAIVDRIKVKLASCKGGLGLRSVRRINESLILKLSWTLLASDEQWVVLCRSRFLRHHLPISYAVKSSIWSGLKRYIQVVFSNSRWLIEDELRVFYWTDDWLGGTLPN</sequence>
<dbReference type="CDD" id="cd01650">
    <property type="entry name" value="RT_nLTR_like"/>
    <property type="match status" value="1"/>
</dbReference>
<name>A0A2K3NN96_TRIPR</name>
<accession>A0A2K3NN96</accession>
<dbReference type="STRING" id="57577.A0A2K3NN96"/>
<reference evidence="2 3" key="1">
    <citation type="journal article" date="2014" name="Am. J. Bot.">
        <title>Genome assembly and annotation for red clover (Trifolium pratense; Fabaceae).</title>
        <authorList>
            <person name="Istvanek J."/>
            <person name="Jaros M."/>
            <person name="Krenek A."/>
            <person name="Repkova J."/>
        </authorList>
    </citation>
    <scope>NUCLEOTIDE SEQUENCE [LARGE SCALE GENOMIC DNA]</scope>
    <source>
        <strain evidence="3">cv. Tatra</strain>
        <tissue evidence="2">Young leaves</tissue>
    </source>
</reference>
<proteinExistence type="predicted"/>
<reference evidence="2 3" key="2">
    <citation type="journal article" date="2017" name="Front. Plant Sci.">
        <title>Gene Classification and Mining of Molecular Markers Useful in Red Clover (Trifolium pratense) Breeding.</title>
        <authorList>
            <person name="Istvanek J."/>
            <person name="Dluhosova J."/>
            <person name="Dluhos P."/>
            <person name="Patkova L."/>
            <person name="Nedelnik J."/>
            <person name="Repkova J."/>
        </authorList>
    </citation>
    <scope>NUCLEOTIDE SEQUENCE [LARGE SCALE GENOMIC DNA]</scope>
    <source>
        <strain evidence="3">cv. Tatra</strain>
        <tissue evidence="2">Young leaves</tissue>
    </source>
</reference>
<protein>
    <submittedName>
        <fullName evidence="2">Ribonuclease H</fullName>
    </submittedName>
</protein>
<dbReference type="EMBL" id="ASHM01000351">
    <property type="protein sequence ID" value="PNY04508.1"/>
    <property type="molecule type" value="Genomic_DNA"/>
</dbReference>
<dbReference type="AlphaFoldDB" id="A0A2K3NN96"/>
<dbReference type="InterPro" id="IPR043502">
    <property type="entry name" value="DNA/RNA_pol_sf"/>
</dbReference>
<comment type="caution">
    <text evidence="2">The sequence shown here is derived from an EMBL/GenBank/DDBJ whole genome shotgun (WGS) entry which is preliminary data.</text>
</comment>
<feature type="domain" description="Reverse transcriptase" evidence="1">
    <location>
        <begin position="49"/>
        <end position="177"/>
    </location>
</feature>
<organism evidence="2 3">
    <name type="scientific">Trifolium pratense</name>
    <name type="common">Red clover</name>
    <dbReference type="NCBI Taxonomy" id="57577"/>
    <lineage>
        <taxon>Eukaryota</taxon>
        <taxon>Viridiplantae</taxon>
        <taxon>Streptophyta</taxon>
        <taxon>Embryophyta</taxon>
        <taxon>Tracheophyta</taxon>
        <taxon>Spermatophyta</taxon>
        <taxon>Magnoliopsida</taxon>
        <taxon>eudicotyledons</taxon>
        <taxon>Gunneridae</taxon>
        <taxon>Pentapetalae</taxon>
        <taxon>rosids</taxon>
        <taxon>fabids</taxon>
        <taxon>Fabales</taxon>
        <taxon>Fabaceae</taxon>
        <taxon>Papilionoideae</taxon>
        <taxon>50 kb inversion clade</taxon>
        <taxon>NPAAA clade</taxon>
        <taxon>Hologalegina</taxon>
        <taxon>IRL clade</taxon>
        <taxon>Trifolieae</taxon>
        <taxon>Trifolium</taxon>
    </lineage>
</organism>
<gene>
    <name evidence="2" type="ORF">L195_g000932</name>
</gene>
<evidence type="ECO:0000313" key="2">
    <source>
        <dbReference type="EMBL" id="PNY04508.1"/>
    </source>
</evidence>
<dbReference type="InterPro" id="IPR000477">
    <property type="entry name" value="RT_dom"/>
</dbReference>
<dbReference type="Pfam" id="PF00078">
    <property type="entry name" value="RVT_1"/>
    <property type="match status" value="1"/>
</dbReference>
<evidence type="ECO:0000259" key="1">
    <source>
        <dbReference type="Pfam" id="PF00078"/>
    </source>
</evidence>
<evidence type="ECO:0000313" key="3">
    <source>
        <dbReference type="Proteomes" id="UP000236291"/>
    </source>
</evidence>